<dbReference type="PANTHER" id="PTHR42812">
    <property type="entry name" value="BETA-XYLOSIDASE"/>
    <property type="match status" value="1"/>
</dbReference>
<dbReference type="Gene3D" id="2.115.10.20">
    <property type="entry name" value="Glycosyl hydrolase domain, family 43"/>
    <property type="match status" value="1"/>
</dbReference>
<dbReference type="InterPro" id="IPR051795">
    <property type="entry name" value="Glycosyl_Hydrlase_43"/>
</dbReference>
<organism evidence="9 10">
    <name type="scientific">Muribaculum intestinale</name>
    <dbReference type="NCBI Taxonomy" id="1796646"/>
    <lineage>
        <taxon>Bacteria</taxon>
        <taxon>Pseudomonadati</taxon>
        <taxon>Bacteroidota</taxon>
        <taxon>Bacteroidia</taxon>
        <taxon>Bacteroidales</taxon>
        <taxon>Muribaculaceae</taxon>
        <taxon>Muribaculum</taxon>
    </lineage>
</organism>
<sequence length="544" mass="60454">MKLNRNLTVLACCAAMSLSMHAAPELSEVWVADLGNGKYQNPIIYADYSDPDVVRVGDDFYMTASSFNCVPGLPILHSKDLVNWTIIGYAIDRFPDEAVFVKDGVNHGNAVWAPSIRYHNGEFYIYYGDPDLGIFMTKAKDPKGPWSPLKLVARTKGVIDTCPLWDEDGKAYMSWGFAGSRANLKSVLAVCEMAPDGESLIGQPKIVYDGHDVDVTIEGTKFYKRNGYYYIMSPAGGVPTGWETILRSKSPWGPYERKVVLAQGDTDINGPHQGGWVDTPDGGEDWFIHFQDVGPIGRIVHLNPVHWIEDWPVMGVDKDGDGCGDPVRTYKKPNVGKTYPKATPQESDEFNDINLGLQWQWHGNPEPWWGYNNATKGVLSLYSVPVSSGYKNLWDVPNLLLQKIPAPTFTATMKVTLTPDKRYNGERTGLVVMGLDYAVLAMEKTDEGFRLSENECHKADKGKPEVENASVMLPDSTAYLRVKMADGVCNFSYSLDGKKFKNIGKPFTAREGKWIGAKIGTFCTRPKVANDGGRADIDWFRVSK</sequence>
<evidence type="ECO:0000313" key="9">
    <source>
        <dbReference type="EMBL" id="ANU62801.1"/>
    </source>
</evidence>
<feature type="chain" id="PRO_5008529311" evidence="7">
    <location>
        <begin position="23"/>
        <end position="544"/>
    </location>
</feature>
<keyword evidence="10" id="KW-1185">Reference proteome</keyword>
<dbReference type="Pfam" id="PF17851">
    <property type="entry name" value="GH43_C2"/>
    <property type="match status" value="1"/>
</dbReference>
<keyword evidence="3 6" id="KW-0326">Glycosidase</keyword>
<dbReference type="Pfam" id="PF04616">
    <property type="entry name" value="Glyco_hydro_43"/>
    <property type="match status" value="1"/>
</dbReference>
<dbReference type="InterPro" id="IPR041542">
    <property type="entry name" value="GH43_C2"/>
</dbReference>
<dbReference type="AlphaFoldDB" id="A0A1B1S7N4"/>
<dbReference type="PANTHER" id="PTHR42812:SF12">
    <property type="entry name" value="BETA-XYLOSIDASE-RELATED"/>
    <property type="match status" value="1"/>
</dbReference>
<keyword evidence="7" id="KW-0732">Signal</keyword>
<gene>
    <name evidence="9" type="ORF">A4V02_03055</name>
</gene>
<keyword evidence="2 6" id="KW-0378">Hydrolase</keyword>
<comment type="similarity">
    <text evidence="1 6">Belongs to the glycosyl hydrolase 43 family.</text>
</comment>
<dbReference type="SUPFAM" id="SSF49899">
    <property type="entry name" value="Concanavalin A-like lectins/glucanases"/>
    <property type="match status" value="1"/>
</dbReference>
<evidence type="ECO:0000256" key="2">
    <source>
        <dbReference type="ARBA" id="ARBA00022801"/>
    </source>
</evidence>
<proteinExistence type="inferred from homology"/>
<dbReference type="GO" id="GO:0005975">
    <property type="term" value="P:carbohydrate metabolic process"/>
    <property type="evidence" value="ECO:0007669"/>
    <property type="project" value="InterPro"/>
</dbReference>
<dbReference type="EMBL" id="CP015402">
    <property type="protein sequence ID" value="ANU62801.1"/>
    <property type="molecule type" value="Genomic_DNA"/>
</dbReference>
<feature type="active site" description="Proton acceptor" evidence="4">
    <location>
        <position position="50"/>
    </location>
</feature>
<evidence type="ECO:0000256" key="6">
    <source>
        <dbReference type="RuleBase" id="RU361187"/>
    </source>
</evidence>
<dbReference type="InterPro" id="IPR013320">
    <property type="entry name" value="ConA-like_dom_sf"/>
</dbReference>
<evidence type="ECO:0000256" key="1">
    <source>
        <dbReference type="ARBA" id="ARBA00009865"/>
    </source>
</evidence>
<accession>A0A1Z2XE29</accession>
<evidence type="ECO:0000259" key="8">
    <source>
        <dbReference type="Pfam" id="PF17851"/>
    </source>
</evidence>
<evidence type="ECO:0000256" key="4">
    <source>
        <dbReference type="PIRSR" id="PIRSR606710-1"/>
    </source>
</evidence>
<dbReference type="GO" id="GO:0004553">
    <property type="term" value="F:hydrolase activity, hydrolyzing O-glycosyl compounds"/>
    <property type="evidence" value="ECO:0007669"/>
    <property type="project" value="InterPro"/>
</dbReference>
<protein>
    <submittedName>
        <fullName evidence="9">Glycoside hydrolase</fullName>
    </submittedName>
</protein>
<feature type="site" description="Important for catalytic activity, responsible for pKa modulation of the active site Glu and correct orientation of both the proton donor and substrate" evidence="5">
    <location>
        <position position="160"/>
    </location>
</feature>
<dbReference type="STRING" id="1796646.A4V02_03055"/>
<feature type="active site" description="Proton donor" evidence="4">
    <location>
        <position position="218"/>
    </location>
</feature>
<dbReference type="KEGG" id="pary:A4V02_03055"/>
<dbReference type="SUPFAM" id="SSF75005">
    <property type="entry name" value="Arabinanase/levansucrase/invertase"/>
    <property type="match status" value="1"/>
</dbReference>
<evidence type="ECO:0000256" key="7">
    <source>
        <dbReference type="SAM" id="SignalP"/>
    </source>
</evidence>
<feature type="signal peptide" evidence="7">
    <location>
        <begin position="1"/>
        <end position="22"/>
    </location>
</feature>
<evidence type="ECO:0000313" key="10">
    <source>
        <dbReference type="Proteomes" id="UP000186351"/>
    </source>
</evidence>
<dbReference type="Proteomes" id="UP000186351">
    <property type="component" value="Chromosome"/>
</dbReference>
<feature type="domain" description="Beta-xylosidase C-terminal Concanavalin A-like" evidence="8">
    <location>
        <begin position="347"/>
        <end position="542"/>
    </location>
</feature>
<dbReference type="Gene3D" id="2.60.120.200">
    <property type="match status" value="1"/>
</dbReference>
<evidence type="ECO:0000256" key="5">
    <source>
        <dbReference type="PIRSR" id="PIRSR606710-2"/>
    </source>
</evidence>
<dbReference type="InterPro" id="IPR023296">
    <property type="entry name" value="Glyco_hydro_beta-prop_sf"/>
</dbReference>
<reference evidence="10" key="1">
    <citation type="submission" date="2016-04" db="EMBL/GenBank/DDBJ databases">
        <title>Complete Genome Sequences of Twelve Strains of a Stable Defined Moderately Diverse Mouse Microbiota 2 (sDMDMm2).</title>
        <authorList>
            <person name="Uchimura Y."/>
            <person name="Wyss M."/>
            <person name="Brugiroux S."/>
            <person name="Limenitakis J.P."/>
            <person name="Stecher B."/>
            <person name="McCoy K.D."/>
            <person name="Macpherson A.J."/>
        </authorList>
    </citation>
    <scope>NUCLEOTIDE SEQUENCE [LARGE SCALE GENOMIC DNA]</scope>
    <source>
        <strain evidence="10">YL27</strain>
    </source>
</reference>
<dbReference type="CDD" id="cd09001">
    <property type="entry name" value="GH43_FsAxh1-like"/>
    <property type="match status" value="1"/>
</dbReference>
<dbReference type="InterPro" id="IPR006710">
    <property type="entry name" value="Glyco_hydro_43"/>
</dbReference>
<evidence type="ECO:0000256" key="3">
    <source>
        <dbReference type="ARBA" id="ARBA00023295"/>
    </source>
</evidence>
<name>A0A1B1S7N4_9BACT</name>
<accession>A0A1B1S7N4</accession>